<evidence type="ECO:0000259" key="1">
    <source>
        <dbReference type="PROSITE" id="PS51186"/>
    </source>
</evidence>
<dbReference type="Gene3D" id="3.40.630.30">
    <property type="match status" value="1"/>
</dbReference>
<dbReference type="EMBL" id="NGJS01000007">
    <property type="protein sequence ID" value="RST98945.1"/>
    <property type="molecule type" value="Genomic_DNA"/>
</dbReference>
<proteinExistence type="predicted"/>
<organism evidence="2 3">
    <name type="scientific">Vagococcus vulneris</name>
    <dbReference type="NCBI Taxonomy" id="1977869"/>
    <lineage>
        <taxon>Bacteria</taxon>
        <taxon>Bacillati</taxon>
        <taxon>Bacillota</taxon>
        <taxon>Bacilli</taxon>
        <taxon>Lactobacillales</taxon>
        <taxon>Enterococcaceae</taxon>
        <taxon>Vagococcus</taxon>
    </lineage>
</organism>
<comment type="caution">
    <text evidence="2">The sequence shown here is derived from an EMBL/GenBank/DDBJ whole genome shotgun (WGS) entry which is preliminary data.</text>
</comment>
<evidence type="ECO:0000313" key="3">
    <source>
        <dbReference type="Proteomes" id="UP000287857"/>
    </source>
</evidence>
<dbReference type="Pfam" id="PF13420">
    <property type="entry name" value="Acetyltransf_4"/>
    <property type="match status" value="1"/>
</dbReference>
<keyword evidence="3" id="KW-1185">Reference proteome</keyword>
<dbReference type="PROSITE" id="PS51186">
    <property type="entry name" value="GNAT"/>
    <property type="match status" value="1"/>
</dbReference>
<dbReference type="PANTHER" id="PTHR43072:SF8">
    <property type="entry name" value="ACYLTRANSFERASE FABY-RELATED"/>
    <property type="match status" value="1"/>
</dbReference>
<dbReference type="Proteomes" id="UP000287857">
    <property type="component" value="Unassembled WGS sequence"/>
</dbReference>
<dbReference type="CDD" id="cd04301">
    <property type="entry name" value="NAT_SF"/>
    <property type="match status" value="1"/>
</dbReference>
<dbReference type="InterPro" id="IPR016181">
    <property type="entry name" value="Acyl_CoA_acyltransferase"/>
</dbReference>
<dbReference type="RefSeq" id="WP_125983868.1">
    <property type="nucleotide sequence ID" value="NZ_NGJS01000007.1"/>
</dbReference>
<dbReference type="OrthoDB" id="9798006at2"/>
<gene>
    <name evidence="2" type="ORF">CBF37_06135</name>
</gene>
<feature type="domain" description="N-acetyltransferase" evidence="1">
    <location>
        <begin position="2"/>
        <end position="164"/>
    </location>
</feature>
<dbReference type="GO" id="GO:0016747">
    <property type="term" value="F:acyltransferase activity, transferring groups other than amino-acyl groups"/>
    <property type="evidence" value="ECO:0007669"/>
    <property type="project" value="InterPro"/>
</dbReference>
<dbReference type="SUPFAM" id="SSF55729">
    <property type="entry name" value="Acyl-CoA N-acyltransferases (Nat)"/>
    <property type="match status" value="1"/>
</dbReference>
<dbReference type="AlphaFoldDB" id="A0A429ZYB6"/>
<reference evidence="2 3" key="1">
    <citation type="submission" date="2017-05" db="EMBL/GenBank/DDBJ databases">
        <title>Vagococcus spp. assemblies.</title>
        <authorList>
            <person name="Gulvik C.A."/>
        </authorList>
    </citation>
    <scope>NUCLEOTIDE SEQUENCE [LARGE SCALE GENOMIC DNA]</scope>
    <source>
        <strain evidence="2 3">SS1995</strain>
    </source>
</reference>
<accession>A0A429ZYB6</accession>
<dbReference type="InterPro" id="IPR000182">
    <property type="entry name" value="GNAT_dom"/>
</dbReference>
<protein>
    <submittedName>
        <fullName evidence="2">GNAT family N-acetyltransferase</fullName>
    </submittedName>
</protein>
<evidence type="ECO:0000313" key="2">
    <source>
        <dbReference type="EMBL" id="RST98945.1"/>
    </source>
</evidence>
<keyword evidence="2" id="KW-0808">Transferase</keyword>
<sequence>MLTIREATQQDAAALVAIYAPYVLKTGITFEYEVPSLEMFEQRIAAVQEKYPYLVAETTDHKIIGYAYASTYNGRAAYDWTAEVSVYIAESARGLGAGKQLYQALESCLIQQNIINSLACITEGNDQSIRFHERLGYQFIGEFKRVGYKFNQWYDIVWMQKVLIEIDTPKPVETFPKITI</sequence>
<name>A0A429ZYB6_9ENTE</name>
<dbReference type="PANTHER" id="PTHR43072">
    <property type="entry name" value="N-ACETYLTRANSFERASE"/>
    <property type="match status" value="1"/>
</dbReference>